<accession>A0A562QMV1</accession>
<dbReference type="RefSeq" id="WP_242009776.1">
    <property type="nucleotide sequence ID" value="NZ_VLKZ01000003.1"/>
</dbReference>
<dbReference type="EMBL" id="VLKZ01000003">
    <property type="protein sequence ID" value="TWI58067.1"/>
    <property type="molecule type" value="Genomic_DNA"/>
</dbReference>
<dbReference type="SUPFAM" id="SSF51735">
    <property type="entry name" value="NAD(P)-binding Rossmann-fold domains"/>
    <property type="match status" value="1"/>
</dbReference>
<protein>
    <submittedName>
        <fullName evidence="2">Nucleoside-diphosphate-sugar epimerase</fullName>
    </submittedName>
</protein>
<evidence type="ECO:0000259" key="1">
    <source>
        <dbReference type="Pfam" id="PF01370"/>
    </source>
</evidence>
<evidence type="ECO:0000313" key="3">
    <source>
        <dbReference type="Proteomes" id="UP000315711"/>
    </source>
</evidence>
<comment type="caution">
    <text evidence="2">The sequence shown here is derived from an EMBL/GenBank/DDBJ whole genome shotgun (WGS) entry which is preliminary data.</text>
</comment>
<dbReference type="PANTHER" id="PTHR48079:SF6">
    <property type="entry name" value="NAD(P)-BINDING DOMAIN-CONTAINING PROTEIN-RELATED"/>
    <property type="match status" value="1"/>
</dbReference>
<dbReference type="InterPro" id="IPR051783">
    <property type="entry name" value="NAD(P)-dependent_oxidoreduct"/>
</dbReference>
<dbReference type="AlphaFoldDB" id="A0A562QMV1"/>
<dbReference type="Proteomes" id="UP000315711">
    <property type="component" value="Unassembled WGS sequence"/>
</dbReference>
<sequence>MKQKVLVTGGTGFLGSHVAEHFKKLGYDVYAIGRNKEKGKLLEEKGIHFLNIDFTQEKEIIEACKGMEYIIHAGALSSPWGKYEEFYRCNVVGTINIIKGAKKHGVKRIVHVSTPSLYFKFNDDEGFDGKGVKEDHPLPKEMVNDYAKTKWLAEQEIDKAFSKGLPVITIRPRAIFGEGDNALMPKLIAVNDKVGVPLFNGGKNKMDVTYVENVVHAIVLCLFTDEKNLGKKYNITNGETIEFHQLLEYCFKEMDKPFRKLQVPYGFLFILAGFMEWTHKHLFHYKEPKLTKYSVSVLAKTQTLNIQQAHLDLGYEPQISIREGIERYAKWYKEQEKKVD</sequence>
<name>A0A562QMV1_9BACI</name>
<organism evidence="2 3">
    <name type="scientific">Halalkalibacter nanhaiisediminis</name>
    <dbReference type="NCBI Taxonomy" id="688079"/>
    <lineage>
        <taxon>Bacteria</taxon>
        <taxon>Bacillati</taxon>
        <taxon>Bacillota</taxon>
        <taxon>Bacilli</taxon>
        <taxon>Bacillales</taxon>
        <taxon>Bacillaceae</taxon>
        <taxon>Halalkalibacter</taxon>
    </lineage>
</organism>
<dbReference type="InterPro" id="IPR001509">
    <property type="entry name" value="Epimerase_deHydtase"/>
</dbReference>
<evidence type="ECO:0000313" key="2">
    <source>
        <dbReference type="EMBL" id="TWI58067.1"/>
    </source>
</evidence>
<reference evidence="2 3" key="1">
    <citation type="journal article" date="2015" name="Stand. Genomic Sci.">
        <title>Genomic Encyclopedia of Bacterial and Archaeal Type Strains, Phase III: the genomes of soil and plant-associated and newly described type strains.</title>
        <authorList>
            <person name="Whitman W.B."/>
            <person name="Woyke T."/>
            <person name="Klenk H.P."/>
            <person name="Zhou Y."/>
            <person name="Lilburn T.G."/>
            <person name="Beck B.J."/>
            <person name="De Vos P."/>
            <person name="Vandamme P."/>
            <person name="Eisen J.A."/>
            <person name="Garrity G."/>
            <person name="Hugenholtz P."/>
            <person name="Kyrpides N.C."/>
        </authorList>
    </citation>
    <scope>NUCLEOTIDE SEQUENCE [LARGE SCALE GENOMIC DNA]</scope>
    <source>
        <strain evidence="2 3">CGMCC 1.10116</strain>
    </source>
</reference>
<gene>
    <name evidence="2" type="ORF">IQ10_01398</name>
</gene>
<dbReference type="Gene3D" id="3.40.50.720">
    <property type="entry name" value="NAD(P)-binding Rossmann-like Domain"/>
    <property type="match status" value="1"/>
</dbReference>
<keyword evidence="3" id="KW-1185">Reference proteome</keyword>
<proteinExistence type="predicted"/>
<dbReference type="Pfam" id="PF01370">
    <property type="entry name" value="Epimerase"/>
    <property type="match status" value="1"/>
</dbReference>
<dbReference type="PANTHER" id="PTHR48079">
    <property type="entry name" value="PROTEIN YEEZ"/>
    <property type="match status" value="1"/>
</dbReference>
<feature type="domain" description="NAD-dependent epimerase/dehydratase" evidence="1">
    <location>
        <begin position="5"/>
        <end position="235"/>
    </location>
</feature>
<dbReference type="GO" id="GO:0005737">
    <property type="term" value="C:cytoplasm"/>
    <property type="evidence" value="ECO:0007669"/>
    <property type="project" value="TreeGrafter"/>
</dbReference>
<dbReference type="GO" id="GO:0004029">
    <property type="term" value="F:aldehyde dehydrogenase (NAD+) activity"/>
    <property type="evidence" value="ECO:0007669"/>
    <property type="project" value="TreeGrafter"/>
</dbReference>
<dbReference type="InterPro" id="IPR036291">
    <property type="entry name" value="NAD(P)-bd_dom_sf"/>
</dbReference>